<dbReference type="AlphaFoldDB" id="A0A8J5XBB2"/>
<evidence type="ECO:0000256" key="6">
    <source>
        <dbReference type="ARBA" id="ARBA00023157"/>
    </source>
</evidence>
<gene>
    <name evidence="16" type="ORF">KFE25_004138</name>
</gene>
<dbReference type="OrthoDB" id="5956163at2759"/>
<evidence type="ECO:0000313" key="16">
    <source>
        <dbReference type="EMBL" id="KAG8457502.1"/>
    </source>
</evidence>
<evidence type="ECO:0000256" key="4">
    <source>
        <dbReference type="ARBA" id="ARBA00022827"/>
    </source>
</evidence>
<evidence type="ECO:0000259" key="15">
    <source>
        <dbReference type="Pfam" id="PF07992"/>
    </source>
</evidence>
<dbReference type="PRINTS" id="PR00368">
    <property type="entry name" value="FADPNR"/>
</dbReference>
<dbReference type="GO" id="GO:0004362">
    <property type="term" value="F:glutathione-disulfide reductase (NADPH) activity"/>
    <property type="evidence" value="ECO:0007669"/>
    <property type="project" value="UniProtKB-EC"/>
</dbReference>
<dbReference type="SUPFAM" id="SSF55424">
    <property type="entry name" value="FAD/NAD-linked reductases, dimerisation (C-terminal) domain"/>
    <property type="match status" value="1"/>
</dbReference>
<dbReference type="PANTHER" id="PTHR42737">
    <property type="entry name" value="GLUTATHIONE REDUCTASE"/>
    <property type="match status" value="1"/>
</dbReference>
<dbReference type="PRINTS" id="PR00411">
    <property type="entry name" value="PNDRDTASEI"/>
</dbReference>
<dbReference type="NCBIfam" id="NF004776">
    <property type="entry name" value="PRK06116.1"/>
    <property type="match status" value="1"/>
</dbReference>
<dbReference type="InterPro" id="IPR023753">
    <property type="entry name" value="FAD/NAD-binding_dom"/>
</dbReference>
<dbReference type="Pfam" id="PF02852">
    <property type="entry name" value="Pyr_redox_dim"/>
    <property type="match status" value="1"/>
</dbReference>
<feature type="disulfide bond" description="Redox-active" evidence="10">
    <location>
        <begin position="90"/>
        <end position="95"/>
    </location>
</feature>
<dbReference type="GO" id="GO:0006749">
    <property type="term" value="P:glutathione metabolic process"/>
    <property type="evidence" value="ECO:0007669"/>
    <property type="project" value="InterPro"/>
</dbReference>
<keyword evidence="5 11" id="KW-0560">Oxidoreductase</keyword>
<evidence type="ECO:0000313" key="17">
    <source>
        <dbReference type="Proteomes" id="UP000751190"/>
    </source>
</evidence>
<organism evidence="16 17">
    <name type="scientific">Diacronema lutheri</name>
    <name type="common">Unicellular marine alga</name>
    <name type="synonym">Monochrysis lutheri</name>
    <dbReference type="NCBI Taxonomy" id="2081491"/>
    <lineage>
        <taxon>Eukaryota</taxon>
        <taxon>Haptista</taxon>
        <taxon>Haptophyta</taxon>
        <taxon>Pavlovophyceae</taxon>
        <taxon>Pavlovales</taxon>
        <taxon>Pavlovaceae</taxon>
        <taxon>Diacronema</taxon>
    </lineage>
</organism>
<dbReference type="InterPro" id="IPR036188">
    <property type="entry name" value="FAD/NAD-bd_sf"/>
</dbReference>
<evidence type="ECO:0000256" key="11">
    <source>
        <dbReference type="RuleBase" id="RU003691"/>
    </source>
</evidence>
<evidence type="ECO:0000256" key="12">
    <source>
        <dbReference type="RuleBase" id="RU365016"/>
    </source>
</evidence>
<comment type="cofactor">
    <cofactor evidence="9">
        <name>FAD</name>
        <dbReference type="ChEBI" id="CHEBI:57692"/>
    </cofactor>
    <text evidence="9">Binds 1 FAD per subunit.</text>
</comment>
<accession>A0A8J5XBB2</accession>
<evidence type="ECO:0000256" key="3">
    <source>
        <dbReference type="ARBA" id="ARBA00022630"/>
    </source>
</evidence>
<feature type="binding site" evidence="9">
    <location>
        <begin position="221"/>
        <end position="228"/>
    </location>
    <ligand>
        <name>NAD(+)</name>
        <dbReference type="ChEBI" id="CHEBI:57540"/>
    </ligand>
</feature>
<dbReference type="FunFam" id="3.30.390.30:FF:000003">
    <property type="entry name" value="Glutathione reductase"/>
    <property type="match status" value="1"/>
</dbReference>
<keyword evidence="12" id="KW-0963">Cytoplasm</keyword>
<dbReference type="Gene3D" id="3.50.50.60">
    <property type="entry name" value="FAD/NAD(P)-binding domain"/>
    <property type="match status" value="2"/>
</dbReference>
<evidence type="ECO:0000256" key="7">
    <source>
        <dbReference type="ARBA" id="ARBA00023284"/>
    </source>
</evidence>
<comment type="similarity">
    <text evidence="1 11">Belongs to the class-I pyridine nucleotide-disulfide oxidoreductase family.</text>
</comment>
<dbReference type="InterPro" id="IPR016156">
    <property type="entry name" value="FAD/NAD-linked_Rdtase_dimer_sf"/>
</dbReference>
<evidence type="ECO:0000256" key="10">
    <source>
        <dbReference type="PIRSR" id="PIRSR000350-4"/>
    </source>
</evidence>
<dbReference type="Gene3D" id="3.30.390.30">
    <property type="match status" value="1"/>
</dbReference>
<dbReference type="FunFam" id="3.50.50.60:FF:000235">
    <property type="entry name" value="Glutathione reductase"/>
    <property type="match status" value="1"/>
</dbReference>
<keyword evidence="3 11" id="KW-0285">Flavoprotein</keyword>
<feature type="chain" id="PRO_5035169963" description="Glutathione reductase" evidence="13">
    <location>
        <begin position="22"/>
        <end position="499"/>
    </location>
</feature>
<feature type="binding site" evidence="9">
    <location>
        <position position="310"/>
    </location>
    <ligand>
        <name>NAD(+)</name>
        <dbReference type="ChEBI" id="CHEBI:57540"/>
    </ligand>
</feature>
<dbReference type="PROSITE" id="PS00076">
    <property type="entry name" value="PYRIDINE_REDOX_1"/>
    <property type="match status" value="1"/>
</dbReference>
<reference evidence="16" key="1">
    <citation type="submission" date="2021-05" db="EMBL/GenBank/DDBJ databases">
        <title>The genome of the haptophyte Pavlova lutheri (Diacronema luteri, Pavlovales) - a model for lipid biosynthesis in eukaryotic algae.</title>
        <authorList>
            <person name="Hulatt C.J."/>
            <person name="Posewitz M.C."/>
        </authorList>
    </citation>
    <scope>NUCLEOTIDE SEQUENCE</scope>
    <source>
        <strain evidence="16">NIVA-4/92</strain>
    </source>
</reference>
<proteinExistence type="inferred from homology"/>
<dbReference type="InterPro" id="IPR012999">
    <property type="entry name" value="Pyr_OxRdtase_I_AS"/>
</dbReference>
<evidence type="ECO:0000256" key="8">
    <source>
        <dbReference type="PIRSR" id="PIRSR000350-2"/>
    </source>
</evidence>
<dbReference type="InterPro" id="IPR001100">
    <property type="entry name" value="Pyr_nuc-diS_OxRdtase"/>
</dbReference>
<keyword evidence="9" id="KW-0547">Nucleotide-binding</keyword>
<evidence type="ECO:0000256" key="5">
    <source>
        <dbReference type="ARBA" id="ARBA00023002"/>
    </source>
</evidence>
<feature type="domain" description="FAD/NAD(P)-binding" evidence="15">
    <location>
        <begin position="54"/>
        <end position="366"/>
    </location>
</feature>
<dbReference type="InterPro" id="IPR006322">
    <property type="entry name" value="Glutathione_Rdtase_euk/bac"/>
</dbReference>
<feature type="binding site" evidence="9">
    <location>
        <position position="351"/>
    </location>
    <ligand>
        <name>FAD</name>
        <dbReference type="ChEBI" id="CHEBI:57692"/>
    </ligand>
</feature>
<comment type="function">
    <text evidence="12">Catalyzes the reduction of glutathione disulfide (GSSG) to reduced glutathione (GSH). Constitutes the major mechanism to maintain a high GSH:GSSG ratio in the cytosol.</text>
</comment>
<dbReference type="EC" id="1.8.1.7" evidence="12"/>
<comment type="subcellular location">
    <subcellularLocation>
        <location evidence="12">Cytoplasm</location>
    </subcellularLocation>
</comment>
<dbReference type="OMA" id="MSKHYDY"/>
<dbReference type="PIRSF" id="PIRSF000350">
    <property type="entry name" value="Mercury_reductase_MerA"/>
    <property type="match status" value="1"/>
</dbReference>
<feature type="active site" description="Proton acceptor" evidence="8">
    <location>
        <position position="488"/>
    </location>
</feature>
<dbReference type="Proteomes" id="UP000751190">
    <property type="component" value="Unassembled WGS sequence"/>
</dbReference>
<keyword evidence="7 11" id="KW-0676">Redox-active center</keyword>
<dbReference type="GO" id="GO:0034599">
    <property type="term" value="P:cellular response to oxidative stress"/>
    <property type="evidence" value="ECO:0007669"/>
    <property type="project" value="TreeGrafter"/>
</dbReference>
<evidence type="ECO:0000259" key="14">
    <source>
        <dbReference type="Pfam" id="PF02852"/>
    </source>
</evidence>
<feature type="domain" description="Pyridine nucleotide-disulphide oxidoreductase dimerisation" evidence="14">
    <location>
        <begin position="387"/>
        <end position="498"/>
    </location>
</feature>
<dbReference type="GO" id="GO:0005739">
    <property type="term" value="C:mitochondrion"/>
    <property type="evidence" value="ECO:0007669"/>
    <property type="project" value="TreeGrafter"/>
</dbReference>
<dbReference type="Pfam" id="PF07992">
    <property type="entry name" value="Pyr_redox_2"/>
    <property type="match status" value="1"/>
</dbReference>
<dbReference type="SUPFAM" id="SSF51905">
    <property type="entry name" value="FAD/NAD(P)-binding domain"/>
    <property type="match status" value="1"/>
</dbReference>
<name>A0A8J5XBB2_DIALT</name>
<keyword evidence="17" id="KW-1185">Reference proteome</keyword>
<dbReference type="NCBIfam" id="TIGR01421">
    <property type="entry name" value="gluta_reduc_1"/>
    <property type="match status" value="1"/>
</dbReference>
<protein>
    <recommendedName>
        <fullName evidence="12">Glutathione reductase</fullName>
        <ecNumber evidence="12">1.8.1.7</ecNumber>
    </recommendedName>
</protein>
<dbReference type="InterPro" id="IPR004099">
    <property type="entry name" value="Pyr_nucl-diS_OxRdtase_dimer"/>
</dbReference>
<evidence type="ECO:0000256" key="9">
    <source>
        <dbReference type="PIRSR" id="PIRSR000350-3"/>
    </source>
</evidence>
<keyword evidence="4 9" id="KW-0274">FAD</keyword>
<dbReference type="GO" id="GO:0050660">
    <property type="term" value="F:flavin adenine dinucleotide binding"/>
    <property type="evidence" value="ECO:0007669"/>
    <property type="project" value="InterPro"/>
</dbReference>
<comment type="subunit">
    <text evidence="2">Homodimer.</text>
</comment>
<evidence type="ECO:0000256" key="2">
    <source>
        <dbReference type="ARBA" id="ARBA00011738"/>
    </source>
</evidence>
<keyword evidence="12" id="KW-0521">NADP</keyword>
<dbReference type="EMBL" id="JAGTXO010000068">
    <property type="protein sequence ID" value="KAG8457502.1"/>
    <property type="molecule type" value="Genomic_DNA"/>
</dbReference>
<keyword evidence="13" id="KW-0732">Signal</keyword>
<feature type="binding site" evidence="9">
    <location>
        <position position="99"/>
    </location>
    <ligand>
        <name>FAD</name>
        <dbReference type="ChEBI" id="CHEBI:57692"/>
    </ligand>
</feature>
<evidence type="ECO:0000256" key="13">
    <source>
        <dbReference type="SAM" id="SignalP"/>
    </source>
</evidence>
<dbReference type="GO" id="GO:0045454">
    <property type="term" value="P:cell redox homeostasis"/>
    <property type="evidence" value="ECO:0007669"/>
    <property type="project" value="InterPro"/>
</dbReference>
<dbReference type="PANTHER" id="PTHR42737:SF2">
    <property type="entry name" value="GLUTATHIONE REDUCTASE"/>
    <property type="match status" value="1"/>
</dbReference>
<evidence type="ECO:0000256" key="1">
    <source>
        <dbReference type="ARBA" id="ARBA00007532"/>
    </source>
</evidence>
<keyword evidence="6" id="KW-1015">Disulfide bond</keyword>
<dbReference type="GO" id="GO:0005829">
    <property type="term" value="C:cytosol"/>
    <property type="evidence" value="ECO:0007669"/>
    <property type="project" value="TreeGrafter"/>
</dbReference>
<sequence length="499" mass="52044">MVVAIMRSVVAAAAFFGSAGAFNSRGALRGSLLARRSASTLRGGGVQLADGHYEYLVIGAGSGGIASARRAAQYGAKVAVVERARLGGTCVNVGCVPKKVMFLAASMMEAFHDAPGYGFHNVDVKFDWPTIKANRDAYVLRLNGIYGKNLGTSGVDTLSGTASFVGPREVSVGGKTYTADHILIAVGGTPSMPSFPGAEHAINSDGFFELADLPKKAVVIGGGYIAVELAGVLKALGSEVTLVVRGARPLKSFDDLICETLVEEMGKVGMDLRCSATVSSASKMADGSLSVALSDGTAIEGVDCLLAATGRKPLLEPLGLGTAGVELSAKGFVAVNEYQQTNVPGIYAVGDVTGNVELTPVAIAAGRRLSDRLFNGQKDAKLDYAQIPTVVFSHPPIGTMGLTEKEAVAQYGQDDVKVYTSTFVNMYHAVCTRKSKTAMKLVCVKSQKERVVGLHVIGLGADEMLQGFGVALKMGATKADFDNCVAIHPTASEEFVTMR</sequence>
<dbReference type="InterPro" id="IPR046952">
    <property type="entry name" value="GSHR/TRXR-like"/>
</dbReference>
<dbReference type="GO" id="GO:0050661">
    <property type="term" value="F:NADP binding"/>
    <property type="evidence" value="ECO:0007669"/>
    <property type="project" value="InterPro"/>
</dbReference>
<comment type="caution">
    <text evidence="16">The sequence shown here is derived from an EMBL/GenBank/DDBJ whole genome shotgun (WGS) entry which is preliminary data.</text>
</comment>
<comment type="catalytic activity">
    <reaction evidence="12">
        <text>2 glutathione + NADP(+) = glutathione disulfide + NADPH + H(+)</text>
        <dbReference type="Rhea" id="RHEA:11740"/>
        <dbReference type="ChEBI" id="CHEBI:15378"/>
        <dbReference type="ChEBI" id="CHEBI:57783"/>
        <dbReference type="ChEBI" id="CHEBI:57925"/>
        <dbReference type="ChEBI" id="CHEBI:58297"/>
        <dbReference type="ChEBI" id="CHEBI:58349"/>
        <dbReference type="EC" id="1.8.1.7"/>
    </reaction>
</comment>
<feature type="signal peptide" evidence="13">
    <location>
        <begin position="1"/>
        <end position="21"/>
    </location>
</feature>
<keyword evidence="9" id="KW-0520">NAD</keyword>